<evidence type="ECO:0000313" key="6">
    <source>
        <dbReference type="Proteomes" id="UP000192610"/>
    </source>
</evidence>
<dbReference type="Gene3D" id="2.60.40.1120">
    <property type="entry name" value="Carboxypeptidase-like, regulatory domain"/>
    <property type="match status" value="1"/>
</dbReference>
<keyword evidence="2" id="KW-0998">Cell outer membrane</keyword>
<evidence type="ECO:0000256" key="1">
    <source>
        <dbReference type="ARBA" id="ARBA00022729"/>
    </source>
</evidence>
<feature type="chain" id="PRO_5010706870" evidence="3">
    <location>
        <begin position="20"/>
        <end position="1052"/>
    </location>
</feature>
<evidence type="ECO:0000313" key="5">
    <source>
        <dbReference type="EMBL" id="OQP44452.1"/>
    </source>
</evidence>
<dbReference type="InterPro" id="IPR012910">
    <property type="entry name" value="Plug_dom"/>
</dbReference>
<dbReference type="InterPro" id="IPR023997">
    <property type="entry name" value="TonB-dep_OMP_SusC/RagA_CS"/>
</dbReference>
<dbReference type="NCBIfam" id="TIGR04057">
    <property type="entry name" value="SusC_RagA_signa"/>
    <property type="match status" value="1"/>
</dbReference>
<dbReference type="Proteomes" id="UP000192610">
    <property type="component" value="Unassembled WGS sequence"/>
</dbReference>
<evidence type="ECO:0000259" key="4">
    <source>
        <dbReference type="Pfam" id="PF07715"/>
    </source>
</evidence>
<reference evidence="6" key="1">
    <citation type="submission" date="2016-04" db="EMBL/GenBank/DDBJ databases">
        <authorList>
            <person name="Chen L."/>
            <person name="Zhuang W."/>
            <person name="Wang G."/>
        </authorList>
    </citation>
    <scope>NUCLEOTIDE SEQUENCE [LARGE SCALE GENOMIC DNA]</scope>
    <source>
        <strain evidence="6">17621</strain>
    </source>
</reference>
<feature type="domain" description="TonB-dependent receptor plug" evidence="4">
    <location>
        <begin position="115"/>
        <end position="216"/>
    </location>
</feature>
<dbReference type="SUPFAM" id="SSF49464">
    <property type="entry name" value="Carboxypeptidase regulatory domain-like"/>
    <property type="match status" value="1"/>
</dbReference>
<dbReference type="Pfam" id="PF13715">
    <property type="entry name" value="CarbopepD_reg_2"/>
    <property type="match status" value="1"/>
</dbReference>
<dbReference type="RefSeq" id="WP_081202501.1">
    <property type="nucleotide sequence ID" value="NZ_FOCZ01000006.1"/>
</dbReference>
<organism evidence="5 6">
    <name type="scientific">Niastella yeongjuensis</name>
    <dbReference type="NCBI Taxonomy" id="354355"/>
    <lineage>
        <taxon>Bacteria</taxon>
        <taxon>Pseudomonadati</taxon>
        <taxon>Bacteroidota</taxon>
        <taxon>Chitinophagia</taxon>
        <taxon>Chitinophagales</taxon>
        <taxon>Chitinophagaceae</taxon>
        <taxon>Niastella</taxon>
    </lineage>
</organism>
<dbReference type="PROSITE" id="PS52016">
    <property type="entry name" value="TONB_DEPENDENT_REC_3"/>
    <property type="match status" value="1"/>
</dbReference>
<keyword evidence="6" id="KW-1185">Reference proteome</keyword>
<dbReference type="Gene3D" id="2.170.130.10">
    <property type="entry name" value="TonB-dependent receptor, plug domain"/>
    <property type="match status" value="1"/>
</dbReference>
<keyword evidence="2" id="KW-1134">Transmembrane beta strand</keyword>
<proteinExistence type="inferred from homology"/>
<dbReference type="EMBL" id="LVXG01000034">
    <property type="protein sequence ID" value="OQP44452.1"/>
    <property type="molecule type" value="Genomic_DNA"/>
</dbReference>
<dbReference type="AlphaFoldDB" id="A0A1V9EEG0"/>
<dbReference type="InterPro" id="IPR039426">
    <property type="entry name" value="TonB-dep_rcpt-like"/>
</dbReference>
<evidence type="ECO:0000256" key="2">
    <source>
        <dbReference type="PROSITE-ProRule" id="PRU01360"/>
    </source>
</evidence>
<feature type="signal peptide" evidence="3">
    <location>
        <begin position="1"/>
        <end position="19"/>
    </location>
</feature>
<comment type="similarity">
    <text evidence="2">Belongs to the TonB-dependent receptor family.</text>
</comment>
<dbReference type="STRING" id="354355.SAMN05660816_03801"/>
<gene>
    <name evidence="5" type="ORF">A4H97_08725</name>
</gene>
<sequence>MKIICKLLLACLFPVAVLAQQKTITGRITHVQTKEPLSGVTITVLGDSSVSVMSDQSGRYSITVPSSAVRLSFSHVTMNAITVPINGRATINLTMEENSRNLDNVIVVGYGTQKKTTLTGSVSMLKSSDIVVTKNENVQNMLTGKIPGLRMIQRTAEPGGYENSFDIRGYGAAPLVVIDGVPRGGFEKLDPNEIESVSVLKDASAAIYGNRAANGVILITTKKGSARNGRFDITYSFNQAWQTFLGMPDGVGPVDYMMLTNEKTKRDFANNFISNQPPSYSYNDIKPWMDGTYAGADWIGAAFNTTSPQVQHNLNITGGTDKVNMFFNVGYMKQSGLLKSGDLDYNRWNMRSNINVKISDRLRAQALISGHMDEKNQPYQDLWTIFKYTWNQIPINQIYANNNPQYLNVMPDNANPVAITDADKVGFRKRTQKNLQGQVNLEYDIPGVKGLKARGMFNYGLNVDDNSDYKKSYNLYTFDANSNEYKVSNVNGPSNLTRTYGTSYQTLSQLSLQYNRSFNSTHNVSAMALLEENHSKNDNIYASRNVLLPVDYLFGAESVDQIGNTSPGGVTEIAMRSWVGRATYDYKGKYLAEATMRYDGTNKYKPGNGQWGFFPAFLAGWRISEEAFFNRLISPRIITNLKLRASYGEMGDDNAAAFQYVAGYNYPTVNPNDNSVWGYMFNGVFVNGAETRGLVNENITWTTSTTKNIGLDFGLLNNKLEGSIEVYRRDRSGLPAQRSVVIPGTVGVTVPQENLNSDRTQGWELTLTHRNTIGDVRMNITGNVSYARNYFRNQTQGLAANEYQQWRNGLTNRFKNIWWGKDYGGQFGSYQQIYDYKTNTGGGNNNVVPGDYYLQDWNEDGVINDDDNHPIAVQDLPLINFGLTIGLYYKGFDLTAVMAGSTGFWVQYDEQYAEPLMYGRSSLTKFLDSWHTVNPDDNVFDPNTQWVAGKYPAMGYNYGNINNSTKAVQDASFLRCKTLEVGYSLPTALIGKLGIKNSRLYVNSYNLFTITGLKDSDPEHPGKIPSAGFEYGLGGYKYPLNRTFNVGASITF</sequence>
<keyword evidence="1 3" id="KW-0732">Signal</keyword>
<dbReference type="InterPro" id="IPR008969">
    <property type="entry name" value="CarboxyPept-like_regulatory"/>
</dbReference>
<keyword evidence="2" id="KW-0812">Transmembrane</keyword>
<dbReference type="PANTHER" id="PTHR30069">
    <property type="entry name" value="TONB-DEPENDENT OUTER MEMBRANE RECEPTOR"/>
    <property type="match status" value="1"/>
</dbReference>
<dbReference type="OrthoDB" id="9768177at2"/>
<accession>A0A1V9EEG0</accession>
<keyword evidence="2" id="KW-0813">Transport</keyword>
<dbReference type="Pfam" id="PF07715">
    <property type="entry name" value="Plug"/>
    <property type="match status" value="1"/>
</dbReference>
<dbReference type="GO" id="GO:0009279">
    <property type="term" value="C:cell outer membrane"/>
    <property type="evidence" value="ECO:0007669"/>
    <property type="project" value="UniProtKB-SubCell"/>
</dbReference>
<comment type="subcellular location">
    <subcellularLocation>
        <location evidence="2">Cell outer membrane</location>
        <topology evidence="2">Multi-pass membrane protein</topology>
    </subcellularLocation>
</comment>
<dbReference type="NCBIfam" id="TIGR04056">
    <property type="entry name" value="OMP_RagA_SusC"/>
    <property type="match status" value="1"/>
</dbReference>
<comment type="caution">
    <text evidence="5">The sequence shown here is derived from an EMBL/GenBank/DDBJ whole genome shotgun (WGS) entry which is preliminary data.</text>
</comment>
<evidence type="ECO:0000256" key="3">
    <source>
        <dbReference type="SAM" id="SignalP"/>
    </source>
</evidence>
<dbReference type="SUPFAM" id="SSF56935">
    <property type="entry name" value="Porins"/>
    <property type="match status" value="1"/>
</dbReference>
<dbReference type="InterPro" id="IPR023996">
    <property type="entry name" value="TonB-dep_OMP_SusC/RagA"/>
</dbReference>
<dbReference type="InterPro" id="IPR037066">
    <property type="entry name" value="Plug_dom_sf"/>
</dbReference>
<keyword evidence="2" id="KW-0472">Membrane</keyword>
<dbReference type="PANTHER" id="PTHR30069:SF29">
    <property type="entry name" value="HEMOGLOBIN AND HEMOGLOBIN-HAPTOGLOBIN-BINDING PROTEIN 1-RELATED"/>
    <property type="match status" value="1"/>
</dbReference>
<protein>
    <submittedName>
        <fullName evidence="5">SusC/RagA family TonB-linked outer membrane protein</fullName>
    </submittedName>
</protein>
<dbReference type="GO" id="GO:0044718">
    <property type="term" value="P:siderophore transmembrane transport"/>
    <property type="evidence" value="ECO:0007669"/>
    <property type="project" value="TreeGrafter"/>
</dbReference>
<name>A0A1V9EEG0_9BACT</name>
<dbReference type="GO" id="GO:0015344">
    <property type="term" value="F:siderophore uptake transmembrane transporter activity"/>
    <property type="evidence" value="ECO:0007669"/>
    <property type="project" value="TreeGrafter"/>
</dbReference>